<reference evidence="1 2" key="1">
    <citation type="submission" date="2020-08" db="EMBL/GenBank/DDBJ databases">
        <title>Genome public.</title>
        <authorList>
            <person name="Liu C."/>
            <person name="Sun Q."/>
        </authorList>
    </citation>
    <scope>NUCLEOTIDE SEQUENCE [LARGE SCALE GENOMIC DNA]</scope>
    <source>
        <strain evidence="1 2">New-7</strain>
    </source>
</reference>
<proteinExistence type="predicted"/>
<comment type="caution">
    <text evidence="1">The sequence shown here is derived from an EMBL/GenBank/DDBJ whole genome shotgun (WGS) entry which is preliminary data.</text>
</comment>
<organism evidence="1 2">
    <name type="scientific">Alistipes hominis</name>
    <dbReference type="NCBI Taxonomy" id="2763015"/>
    <lineage>
        <taxon>Bacteria</taxon>
        <taxon>Pseudomonadati</taxon>
        <taxon>Bacteroidota</taxon>
        <taxon>Bacteroidia</taxon>
        <taxon>Bacteroidales</taxon>
        <taxon>Rikenellaceae</taxon>
        <taxon>Alistipes</taxon>
    </lineage>
</organism>
<dbReference type="EMBL" id="JACOOK010000003">
    <property type="protein sequence ID" value="MBC5616732.1"/>
    <property type="molecule type" value="Genomic_DNA"/>
</dbReference>
<dbReference type="Pfam" id="PF14114">
    <property type="entry name" value="DUF4286"/>
    <property type="match status" value="1"/>
</dbReference>
<gene>
    <name evidence="1" type="ORF">H8S08_06830</name>
</gene>
<protein>
    <submittedName>
        <fullName evidence="1">DUF4286 family protein</fullName>
    </submittedName>
</protein>
<evidence type="ECO:0000313" key="1">
    <source>
        <dbReference type="EMBL" id="MBC5616732.1"/>
    </source>
</evidence>
<dbReference type="InterPro" id="IPR025563">
    <property type="entry name" value="DUF4286"/>
</dbReference>
<name>A0ABR7CM55_9BACT</name>
<accession>A0ABR7CM55</accession>
<keyword evidence="2" id="KW-1185">Reference proteome</keyword>
<dbReference type="RefSeq" id="WP_055204669.1">
    <property type="nucleotide sequence ID" value="NZ_JACOOK010000003.1"/>
</dbReference>
<sequence>MYIVNTSFMVDPAIHDRWLESLRKHYLPLLAAQGFDKITFTRVLPATAEEHFTYSLQVDVGDMPRYKRLVGELFEEYAATARDLFGDKLMWFNSLLKKVEY</sequence>
<dbReference type="Proteomes" id="UP000636891">
    <property type="component" value="Unassembled WGS sequence"/>
</dbReference>
<evidence type="ECO:0000313" key="2">
    <source>
        <dbReference type="Proteomes" id="UP000636891"/>
    </source>
</evidence>